<evidence type="ECO:0000256" key="2">
    <source>
        <dbReference type="ARBA" id="ARBA00022801"/>
    </source>
</evidence>
<keyword evidence="1" id="KW-0540">Nuclease</keyword>
<organism evidence="6 7">
    <name type="scientific">Pseudomonas syringae pv. tomato</name>
    <dbReference type="NCBI Taxonomy" id="323"/>
    <lineage>
        <taxon>Bacteria</taxon>
        <taxon>Pseudomonadati</taxon>
        <taxon>Pseudomonadota</taxon>
        <taxon>Gammaproteobacteria</taxon>
        <taxon>Pseudomonadales</taxon>
        <taxon>Pseudomonadaceae</taxon>
        <taxon>Pseudomonas</taxon>
    </lineage>
</organism>
<dbReference type="RefSeq" id="WP_024652256.1">
    <property type="nucleotide sequence ID" value="NZ_CP166920.2"/>
</dbReference>
<evidence type="ECO:0000256" key="3">
    <source>
        <dbReference type="ARBA" id="ARBA00038412"/>
    </source>
</evidence>
<dbReference type="PANTHER" id="PTHR41286">
    <property type="entry name" value="HNH NUCLEASE YAJD-RELATED"/>
    <property type="match status" value="1"/>
</dbReference>
<dbReference type="GO" id="GO:0016787">
    <property type="term" value="F:hydrolase activity"/>
    <property type="evidence" value="ECO:0007669"/>
    <property type="project" value="UniProtKB-KW"/>
</dbReference>
<reference evidence="6" key="1">
    <citation type="submission" date="2023-03" db="EMBL/GenBank/DDBJ databases">
        <authorList>
            <person name="Pothier F. J."/>
        </authorList>
    </citation>
    <scope>NUCLEOTIDE SEQUENCE</scope>
    <source>
        <strain evidence="6">DAPP-PG 215</strain>
    </source>
</reference>
<dbReference type="GO" id="GO:0004519">
    <property type="term" value="F:endonuclease activity"/>
    <property type="evidence" value="ECO:0007669"/>
    <property type="project" value="UniProtKB-KW"/>
</dbReference>
<dbReference type="GO" id="GO:0003676">
    <property type="term" value="F:nucleic acid binding"/>
    <property type="evidence" value="ECO:0007669"/>
    <property type="project" value="InterPro"/>
</dbReference>
<evidence type="ECO:0000259" key="5">
    <source>
        <dbReference type="SMART" id="SM00507"/>
    </source>
</evidence>
<dbReference type="InterPro" id="IPR003615">
    <property type="entry name" value="HNH_nuc"/>
</dbReference>
<dbReference type="AlphaFoldDB" id="A0AAP6J3F0"/>
<keyword evidence="2" id="KW-0378">Hydrolase</keyword>
<dbReference type="Gene3D" id="1.10.30.50">
    <property type="match status" value="1"/>
</dbReference>
<accession>A0AAP6J3F0</accession>
<proteinExistence type="inferred from homology"/>
<name>A0AAP6J3F0_PSEUB</name>
<dbReference type="GO" id="GO:0008270">
    <property type="term" value="F:zinc ion binding"/>
    <property type="evidence" value="ECO:0007669"/>
    <property type="project" value="InterPro"/>
</dbReference>
<evidence type="ECO:0000256" key="1">
    <source>
        <dbReference type="ARBA" id="ARBA00022722"/>
    </source>
</evidence>
<dbReference type="Proteomes" id="UP001177000">
    <property type="component" value="Chromosome"/>
</dbReference>
<dbReference type="PANTHER" id="PTHR41286:SF1">
    <property type="entry name" value="HNH NUCLEASE YAJD-RELATED"/>
    <property type="match status" value="1"/>
</dbReference>
<evidence type="ECO:0000313" key="6">
    <source>
        <dbReference type="EMBL" id="CAI8892257.1"/>
    </source>
</evidence>
<evidence type="ECO:0000313" key="7">
    <source>
        <dbReference type="Proteomes" id="UP001177000"/>
    </source>
</evidence>
<dbReference type="GO" id="GO:0005829">
    <property type="term" value="C:cytosol"/>
    <property type="evidence" value="ECO:0007669"/>
    <property type="project" value="TreeGrafter"/>
</dbReference>
<sequence length="111" mass="12573">MVKLTTLKNRVQLLPARLQTINPDSWRAGKTTAAQRGYDSKWQKARLVHLDANPLCVYCDRNGRVTAANTVDHVIPHRGDMTLFWDRSNWMSLCGPCHSSVKQAEEAQGLR</sequence>
<evidence type="ECO:0000256" key="4">
    <source>
        <dbReference type="ARBA" id="ARBA00040194"/>
    </source>
</evidence>
<dbReference type="SMART" id="SM00507">
    <property type="entry name" value="HNHc"/>
    <property type="match status" value="1"/>
</dbReference>
<feature type="domain" description="HNH nuclease" evidence="5">
    <location>
        <begin position="43"/>
        <end position="99"/>
    </location>
</feature>
<dbReference type="InterPro" id="IPR002711">
    <property type="entry name" value="HNH"/>
</dbReference>
<dbReference type="EMBL" id="OX458335">
    <property type="protein sequence ID" value="CAI8892257.1"/>
    <property type="molecule type" value="Genomic_DNA"/>
</dbReference>
<dbReference type="Pfam" id="PF01844">
    <property type="entry name" value="HNH"/>
    <property type="match status" value="1"/>
</dbReference>
<protein>
    <recommendedName>
        <fullName evidence="4">Putative HNH nuclease YajD</fullName>
    </recommendedName>
</protein>
<comment type="similarity">
    <text evidence="3">Belongs to the HNH nuclease family.</text>
</comment>
<keyword evidence="6" id="KW-0255">Endonuclease</keyword>
<gene>
    <name evidence="6" type="ORF">DAPPPG215_16685</name>
</gene>
<dbReference type="CDD" id="cd00085">
    <property type="entry name" value="HNHc"/>
    <property type="match status" value="1"/>
</dbReference>